<name>A0AB34JVN8_PRYPA</name>
<dbReference type="AlphaFoldDB" id="A0AB34JVN8"/>
<comment type="caution">
    <text evidence="1">The sequence shown here is derived from an EMBL/GenBank/DDBJ whole genome shotgun (WGS) entry which is preliminary data.</text>
</comment>
<organism evidence="1 2">
    <name type="scientific">Prymnesium parvum</name>
    <name type="common">Toxic golden alga</name>
    <dbReference type="NCBI Taxonomy" id="97485"/>
    <lineage>
        <taxon>Eukaryota</taxon>
        <taxon>Haptista</taxon>
        <taxon>Haptophyta</taxon>
        <taxon>Prymnesiophyceae</taxon>
        <taxon>Prymnesiales</taxon>
        <taxon>Prymnesiaceae</taxon>
        <taxon>Prymnesium</taxon>
    </lineage>
</organism>
<sequence length="714" mass="76315">MADFTTFAEAVPQLKRWLQRSKDSAFSESTAEACHFALGSLREAHNAMQLRKEAPSPLPTCVLSLRLLRAATGAEGNPAAAGEDALQLVFAVVDCLLQLGSQSAGESEASTEAASMPWWSNEEALRQTLRVALNAIAAVVGSSGAAAAVVQEHEKGPTATAGAPAVGVEAGTELGRLVWREVCCRWEGLLLQAQQDADAANAMLRVAACCARCDAHASAELLQSSEGRGAPPSGADGDVSALSALLHASVRASRLMAEITKARVAAPLLVEKDAGDDLLLSLVLPAGLRAVYTALGCGAASAPPSQLQLLLLERLTDWLQVAALPVEVLAGEVSVRCLDDVAEAACDCVEGGSEQGEEPDHASVQALQLAVRFLSRLAHHSCPHSGASPPPAYLFCILAAPAQSLYSSVPGLRRDARRALAWRAPAPSQDRGEHQWDKLPLLLPKFTASDAVAASAELSTPLTMYSTLEALGLLHSATCRAPAVLRCHVLCAARGTLRDAAAAAAQLECLRALLRGVGCRELRVLVCGPCGVPEGVQLHAWHDVPPPPDSPLDGPRLLLRYCRDGCEECWSVGERPHASFALNAQLCDSRNGQFYVRALRYSRGPLLISAYNATEADDDREVLEKWRDDLSRQSFARETTRVPSFVESLFTSKVDYNAWVLAEQRERESLAAGRSFRWIWTPTINPWRSLESTTGTLGLLQNFDNYSSQCVTCS</sequence>
<proteinExistence type="predicted"/>
<evidence type="ECO:0000313" key="2">
    <source>
        <dbReference type="Proteomes" id="UP001515480"/>
    </source>
</evidence>
<dbReference type="Proteomes" id="UP001515480">
    <property type="component" value="Unassembled WGS sequence"/>
</dbReference>
<accession>A0AB34JVN8</accession>
<protein>
    <submittedName>
        <fullName evidence="1">Uncharacterized protein</fullName>
    </submittedName>
</protein>
<evidence type="ECO:0000313" key="1">
    <source>
        <dbReference type="EMBL" id="KAL1525026.1"/>
    </source>
</evidence>
<dbReference type="EMBL" id="JBGBPQ010000004">
    <property type="protein sequence ID" value="KAL1525026.1"/>
    <property type="molecule type" value="Genomic_DNA"/>
</dbReference>
<keyword evidence="2" id="KW-1185">Reference proteome</keyword>
<gene>
    <name evidence="1" type="ORF">AB1Y20_019900</name>
</gene>
<reference evidence="1 2" key="1">
    <citation type="journal article" date="2024" name="Science">
        <title>Giant polyketide synthase enzymes in the biosynthesis of giant marine polyether toxins.</title>
        <authorList>
            <person name="Fallon T.R."/>
            <person name="Shende V.V."/>
            <person name="Wierzbicki I.H."/>
            <person name="Pendleton A.L."/>
            <person name="Watervoot N.F."/>
            <person name="Auber R.P."/>
            <person name="Gonzalez D.J."/>
            <person name="Wisecaver J.H."/>
            <person name="Moore B.S."/>
        </authorList>
    </citation>
    <scope>NUCLEOTIDE SEQUENCE [LARGE SCALE GENOMIC DNA]</scope>
    <source>
        <strain evidence="1 2">12B1</strain>
    </source>
</reference>